<evidence type="ECO:0000313" key="10">
    <source>
        <dbReference type="Proteomes" id="UP000198406"/>
    </source>
</evidence>
<dbReference type="InterPro" id="IPR057721">
    <property type="entry name" value="BCD1_alpha/beta"/>
</dbReference>
<dbReference type="OrthoDB" id="272357at2759"/>
<comment type="similarity">
    <text evidence="6">Belongs to the BCD1 family.</text>
</comment>
<reference evidence="9 10" key="1">
    <citation type="journal article" date="2015" name="Plant Cell">
        <title>Oil accumulation by the oleaginous diatom Fistulifera solaris as revealed by the genome and transcriptome.</title>
        <authorList>
            <person name="Tanaka T."/>
            <person name="Maeda Y."/>
            <person name="Veluchamy A."/>
            <person name="Tanaka M."/>
            <person name="Abida H."/>
            <person name="Marechal E."/>
            <person name="Bowler C."/>
            <person name="Muto M."/>
            <person name="Sunaga Y."/>
            <person name="Tanaka M."/>
            <person name="Yoshino T."/>
            <person name="Taniguchi T."/>
            <person name="Fukuda Y."/>
            <person name="Nemoto M."/>
            <person name="Matsumoto M."/>
            <person name="Wong P.S."/>
            <person name="Aburatani S."/>
            <person name="Fujibuchi W."/>
        </authorList>
    </citation>
    <scope>NUCLEOTIDE SEQUENCE [LARGE SCALE GENOMIC DNA]</scope>
    <source>
        <strain evidence="9 10">JPCC DA0580</strain>
    </source>
</reference>
<dbReference type="GO" id="GO:0008270">
    <property type="term" value="F:zinc ion binding"/>
    <property type="evidence" value="ECO:0007669"/>
    <property type="project" value="UniProtKB-UniRule"/>
</dbReference>
<name>A0A1Z5JQT7_FISSO</name>
<dbReference type="InParanoid" id="A0A1Z5JQT7"/>
<evidence type="ECO:0000256" key="3">
    <source>
        <dbReference type="ARBA" id="ARBA00022771"/>
    </source>
</evidence>
<evidence type="ECO:0000256" key="5">
    <source>
        <dbReference type="ARBA" id="ARBA00049598"/>
    </source>
</evidence>
<evidence type="ECO:0000256" key="4">
    <source>
        <dbReference type="ARBA" id="ARBA00022833"/>
    </source>
</evidence>
<evidence type="ECO:0000256" key="1">
    <source>
        <dbReference type="ARBA" id="ARBA00022553"/>
    </source>
</evidence>
<dbReference type="PROSITE" id="PS51083">
    <property type="entry name" value="ZF_HIT"/>
    <property type="match status" value="1"/>
</dbReference>
<accession>A0A1Z5JQT7</accession>
<dbReference type="AlphaFoldDB" id="A0A1Z5JQT7"/>
<dbReference type="SUPFAM" id="SSF144232">
    <property type="entry name" value="HIT/MYND zinc finger-like"/>
    <property type="match status" value="1"/>
</dbReference>
<keyword evidence="2" id="KW-0479">Metal-binding</keyword>
<dbReference type="InterPro" id="IPR051639">
    <property type="entry name" value="BCD1"/>
</dbReference>
<dbReference type="GO" id="GO:0070761">
    <property type="term" value="C:pre-snoRNP complex"/>
    <property type="evidence" value="ECO:0007669"/>
    <property type="project" value="TreeGrafter"/>
</dbReference>
<dbReference type="Gene3D" id="3.30.60.190">
    <property type="match status" value="1"/>
</dbReference>
<comment type="caution">
    <text evidence="9">The sequence shown here is derived from an EMBL/GenBank/DDBJ whole genome shotgun (WGS) entry which is preliminary data.</text>
</comment>
<dbReference type="PANTHER" id="PTHR13483:SF3">
    <property type="entry name" value="BOX C_D SNORNA PROTEIN 1"/>
    <property type="match status" value="1"/>
</dbReference>
<keyword evidence="10" id="KW-1185">Reference proteome</keyword>
<dbReference type="InterPro" id="IPR007529">
    <property type="entry name" value="Znf_HIT"/>
</dbReference>
<dbReference type="GO" id="GO:0048254">
    <property type="term" value="P:snoRNA localization"/>
    <property type="evidence" value="ECO:0007669"/>
    <property type="project" value="TreeGrafter"/>
</dbReference>
<feature type="domain" description="HIT-type" evidence="8">
    <location>
        <begin position="7"/>
        <end position="45"/>
    </location>
</feature>
<sequence>MSHDISLSECQDPSCQAAAIYQCPRCQFRSCSLRCCQAHKQSSKCNGKRDRTQFLPMNQMSDATLTSDYFFLEDVMRQVKKPRFAPAMHNKTEPATHPLLQQVDHMDRFQRLPQHYPQKVRKLVQAAGSRGTRIMIQPSGLSRHQENRSYLNKEGIIHWSVEIITIMEDSDGSHCCEKKERILAGPLAETSRVGDVVPITIPTGFACYLRRFPSVVHQPVNIDSTWKEALQDMTIIEFPTLYIGPKSTFSQAITEMES</sequence>
<proteinExistence type="inferred from homology"/>
<dbReference type="GO" id="GO:0005634">
    <property type="term" value="C:nucleus"/>
    <property type="evidence" value="ECO:0007669"/>
    <property type="project" value="TreeGrafter"/>
</dbReference>
<gene>
    <name evidence="9" type="ORF">FisN_27Lu121</name>
</gene>
<protein>
    <recommendedName>
        <fullName evidence="8">HIT-type domain-containing protein</fullName>
    </recommendedName>
</protein>
<keyword evidence="4" id="KW-0862">Zinc</keyword>
<keyword evidence="1" id="KW-0597">Phosphoprotein</keyword>
<dbReference type="GO" id="GO:0000463">
    <property type="term" value="P:maturation of LSU-rRNA from tricistronic rRNA transcript (SSU-rRNA, 5.8S rRNA, LSU-rRNA)"/>
    <property type="evidence" value="ECO:0007669"/>
    <property type="project" value="TreeGrafter"/>
</dbReference>
<evidence type="ECO:0000256" key="7">
    <source>
        <dbReference type="PROSITE-ProRule" id="PRU00453"/>
    </source>
</evidence>
<dbReference type="PANTHER" id="PTHR13483">
    <property type="entry name" value="BOX C_D SNORNA PROTEIN 1-RELATED"/>
    <property type="match status" value="1"/>
</dbReference>
<evidence type="ECO:0000313" key="9">
    <source>
        <dbReference type="EMBL" id="GAX16373.1"/>
    </source>
</evidence>
<dbReference type="Pfam" id="PF25790">
    <property type="entry name" value="BCD1"/>
    <property type="match status" value="1"/>
</dbReference>
<comment type="function">
    <text evidence="5">Required for box C/D snoRNAs accumulation involved in snoRNA processing, snoRNA transport to the nucleolus and ribosome biogenesis.</text>
</comment>
<dbReference type="GO" id="GO:0000492">
    <property type="term" value="P:box C/D snoRNP assembly"/>
    <property type="evidence" value="ECO:0007669"/>
    <property type="project" value="TreeGrafter"/>
</dbReference>
<dbReference type="Proteomes" id="UP000198406">
    <property type="component" value="Unassembled WGS sequence"/>
</dbReference>
<dbReference type="CDD" id="cd23023">
    <property type="entry name" value="zf-HIT_BCD1"/>
    <property type="match status" value="1"/>
</dbReference>
<dbReference type="EMBL" id="BDSP01000104">
    <property type="protein sequence ID" value="GAX16373.1"/>
    <property type="molecule type" value="Genomic_DNA"/>
</dbReference>
<evidence type="ECO:0000259" key="8">
    <source>
        <dbReference type="PROSITE" id="PS51083"/>
    </source>
</evidence>
<evidence type="ECO:0000256" key="6">
    <source>
        <dbReference type="ARBA" id="ARBA00049654"/>
    </source>
</evidence>
<evidence type="ECO:0000256" key="2">
    <source>
        <dbReference type="ARBA" id="ARBA00022723"/>
    </source>
</evidence>
<organism evidence="9 10">
    <name type="scientific">Fistulifera solaris</name>
    <name type="common">Oleaginous diatom</name>
    <dbReference type="NCBI Taxonomy" id="1519565"/>
    <lineage>
        <taxon>Eukaryota</taxon>
        <taxon>Sar</taxon>
        <taxon>Stramenopiles</taxon>
        <taxon>Ochrophyta</taxon>
        <taxon>Bacillariophyta</taxon>
        <taxon>Bacillariophyceae</taxon>
        <taxon>Bacillariophycidae</taxon>
        <taxon>Naviculales</taxon>
        <taxon>Naviculaceae</taxon>
        <taxon>Fistulifera</taxon>
    </lineage>
</organism>
<keyword evidence="3 7" id="KW-0863">Zinc-finger</keyword>